<dbReference type="RefSeq" id="WP_055268454.1">
    <property type="nucleotide sequence ID" value="NZ_CABIXQ010000038.1"/>
</dbReference>
<protein>
    <submittedName>
        <fullName evidence="2">Uncharacterized protein</fullName>
    </submittedName>
</protein>
<evidence type="ECO:0000313" key="2">
    <source>
        <dbReference type="EMBL" id="CUP25701.1"/>
    </source>
</evidence>
<reference evidence="2 3" key="1">
    <citation type="submission" date="2015-09" db="EMBL/GenBank/DDBJ databases">
        <authorList>
            <consortium name="Pathogen Informatics"/>
        </authorList>
    </citation>
    <scope>NUCLEOTIDE SEQUENCE [LARGE SCALE GENOMIC DNA]</scope>
    <source>
        <strain evidence="2 3">2789STDY5834856</strain>
    </source>
</reference>
<proteinExistence type="predicted"/>
<dbReference type="AlphaFoldDB" id="A0A174LRV0"/>
<evidence type="ECO:0000313" key="3">
    <source>
        <dbReference type="Proteomes" id="UP000095594"/>
    </source>
</evidence>
<keyword evidence="1" id="KW-1133">Transmembrane helix</keyword>
<gene>
    <name evidence="2" type="ORF">ERS852471_03288</name>
</gene>
<dbReference type="OrthoDB" id="1934893at2"/>
<accession>A0A174LRV0</accession>
<dbReference type="EMBL" id="CYZX01000038">
    <property type="protein sequence ID" value="CUP25701.1"/>
    <property type="molecule type" value="Genomic_DNA"/>
</dbReference>
<name>A0A174LRV0_9CLOT</name>
<feature type="transmembrane region" description="Helical" evidence="1">
    <location>
        <begin position="43"/>
        <end position="60"/>
    </location>
</feature>
<sequence>MVKFLEKMILSDKDYEYLTKGIAIGVGTGVLVGAIIGNITLTFAAGGVIGILSAFIYSIYKRNRISD</sequence>
<organism evidence="2 3">
    <name type="scientific">Clostridium disporicum</name>
    <dbReference type="NCBI Taxonomy" id="84024"/>
    <lineage>
        <taxon>Bacteria</taxon>
        <taxon>Bacillati</taxon>
        <taxon>Bacillota</taxon>
        <taxon>Clostridia</taxon>
        <taxon>Eubacteriales</taxon>
        <taxon>Clostridiaceae</taxon>
        <taxon>Clostridium</taxon>
    </lineage>
</organism>
<dbReference type="Proteomes" id="UP000095594">
    <property type="component" value="Unassembled WGS sequence"/>
</dbReference>
<keyword evidence="1" id="KW-0472">Membrane</keyword>
<evidence type="ECO:0000256" key="1">
    <source>
        <dbReference type="SAM" id="Phobius"/>
    </source>
</evidence>
<keyword evidence="1" id="KW-0812">Transmembrane</keyword>
<feature type="transmembrane region" description="Helical" evidence="1">
    <location>
        <begin position="21"/>
        <end position="37"/>
    </location>
</feature>